<sequence>MFPRGRMPNGFGNQYWPHHPLTGRKLANLFDFLRRVSNNGANLQWWNCLRLSRVLCDHMNGDQESRQSAGQRRHGRNRGQCRWVESKLSQT</sequence>
<keyword evidence="3" id="KW-1185">Reference proteome</keyword>
<organism evidence="2 3">
    <name type="scientific">Pochonia chlamydosporia 170</name>
    <dbReference type="NCBI Taxonomy" id="1380566"/>
    <lineage>
        <taxon>Eukaryota</taxon>
        <taxon>Fungi</taxon>
        <taxon>Dikarya</taxon>
        <taxon>Ascomycota</taxon>
        <taxon>Pezizomycotina</taxon>
        <taxon>Sordariomycetes</taxon>
        <taxon>Hypocreomycetidae</taxon>
        <taxon>Hypocreales</taxon>
        <taxon>Clavicipitaceae</taxon>
        <taxon>Pochonia</taxon>
    </lineage>
</organism>
<accession>A0A179G3N7</accession>
<dbReference type="GeneID" id="28856893"/>
<dbReference type="KEGG" id="pchm:VFPPC_15146"/>
<dbReference type="AlphaFoldDB" id="A0A179G3N7"/>
<evidence type="ECO:0000256" key="1">
    <source>
        <dbReference type="SAM" id="MobiDB-lite"/>
    </source>
</evidence>
<dbReference type="Proteomes" id="UP000078397">
    <property type="component" value="Unassembled WGS sequence"/>
</dbReference>
<proteinExistence type="predicted"/>
<protein>
    <submittedName>
        <fullName evidence="2">Uncharacterized protein</fullName>
    </submittedName>
</protein>
<feature type="region of interest" description="Disordered" evidence="1">
    <location>
        <begin position="61"/>
        <end position="91"/>
    </location>
</feature>
<reference evidence="2 3" key="1">
    <citation type="journal article" date="2016" name="PLoS Pathog.">
        <title>Biosynthesis of antibiotic leucinostatins in bio-control fungus Purpureocillium lilacinum and their inhibition on phytophthora revealed by genome mining.</title>
        <authorList>
            <person name="Wang G."/>
            <person name="Liu Z."/>
            <person name="Lin R."/>
            <person name="Li E."/>
            <person name="Mao Z."/>
            <person name="Ling J."/>
            <person name="Yang Y."/>
            <person name="Yin W.B."/>
            <person name="Xie B."/>
        </authorList>
    </citation>
    <scope>NUCLEOTIDE SEQUENCE [LARGE SCALE GENOMIC DNA]</scope>
    <source>
        <strain evidence="2">170</strain>
    </source>
</reference>
<name>A0A179G3N7_METCM</name>
<evidence type="ECO:0000313" key="2">
    <source>
        <dbReference type="EMBL" id="OAQ72485.1"/>
    </source>
</evidence>
<evidence type="ECO:0000313" key="3">
    <source>
        <dbReference type="Proteomes" id="UP000078397"/>
    </source>
</evidence>
<dbReference type="RefSeq" id="XP_018148568.1">
    <property type="nucleotide sequence ID" value="XM_018292899.1"/>
</dbReference>
<gene>
    <name evidence="2" type="ORF">VFPPC_15146</name>
</gene>
<comment type="caution">
    <text evidence="2">The sequence shown here is derived from an EMBL/GenBank/DDBJ whole genome shotgun (WGS) entry which is preliminary data.</text>
</comment>
<dbReference type="EMBL" id="LSBJ02000001">
    <property type="protein sequence ID" value="OAQ72485.1"/>
    <property type="molecule type" value="Genomic_DNA"/>
</dbReference>